<dbReference type="SUPFAM" id="SSF47459">
    <property type="entry name" value="HLH, helix-loop-helix DNA-binding domain"/>
    <property type="match status" value="1"/>
</dbReference>
<dbReference type="PROSITE" id="PS50888">
    <property type="entry name" value="BHLH"/>
    <property type="match status" value="1"/>
</dbReference>
<keyword evidence="2" id="KW-0805">Transcription regulation</keyword>
<dbReference type="EMBL" id="LSRQ01000520">
    <property type="protein sequence ID" value="OAY82327.1"/>
    <property type="molecule type" value="Genomic_DNA"/>
</dbReference>
<evidence type="ECO:0000256" key="4">
    <source>
        <dbReference type="SAM" id="MobiDB-lite"/>
    </source>
</evidence>
<dbReference type="PANTHER" id="PTHR46665:SF1">
    <property type="entry name" value="SPERMATOGENESIS- AND OOGENESIS-SPECIFIC BASIC HELIX-LOOP-HELIX-CONTAINING PROTEIN 1"/>
    <property type="match status" value="1"/>
</dbReference>
<accession>A0A199VYL6</accession>
<feature type="compositionally biased region" description="Polar residues" evidence="4">
    <location>
        <begin position="98"/>
        <end position="108"/>
    </location>
</feature>
<dbReference type="SMART" id="SM00353">
    <property type="entry name" value="HLH"/>
    <property type="match status" value="1"/>
</dbReference>
<dbReference type="InterPro" id="IPR045239">
    <property type="entry name" value="bHLH95_bHLH"/>
</dbReference>
<evidence type="ECO:0000256" key="3">
    <source>
        <dbReference type="ARBA" id="ARBA00023163"/>
    </source>
</evidence>
<dbReference type="Pfam" id="PF23132">
    <property type="entry name" value="DUF7049"/>
    <property type="match status" value="1"/>
</dbReference>
<feature type="domain" description="BHLH" evidence="5">
    <location>
        <begin position="25"/>
        <end position="74"/>
    </location>
</feature>
<comment type="caution">
    <text evidence="6">The sequence shown here is derived from an EMBL/GenBank/DDBJ whole genome shotgun (WGS) entry which is preliminary data.</text>
</comment>
<gene>
    <name evidence="6" type="ORF">ACMD2_16599</name>
</gene>
<evidence type="ECO:0000313" key="6">
    <source>
        <dbReference type="EMBL" id="OAY82327.1"/>
    </source>
</evidence>
<dbReference type="GO" id="GO:0046983">
    <property type="term" value="F:protein dimerization activity"/>
    <property type="evidence" value="ECO:0007669"/>
    <property type="project" value="InterPro"/>
</dbReference>
<protein>
    <submittedName>
        <fullName evidence="6">Putative transcription factor bHLH041</fullName>
    </submittedName>
</protein>
<organism evidence="6 7">
    <name type="scientific">Ananas comosus</name>
    <name type="common">Pineapple</name>
    <name type="synonym">Ananas ananas</name>
    <dbReference type="NCBI Taxonomy" id="4615"/>
    <lineage>
        <taxon>Eukaryota</taxon>
        <taxon>Viridiplantae</taxon>
        <taxon>Streptophyta</taxon>
        <taxon>Embryophyta</taxon>
        <taxon>Tracheophyta</taxon>
        <taxon>Spermatophyta</taxon>
        <taxon>Magnoliopsida</taxon>
        <taxon>Liliopsida</taxon>
        <taxon>Poales</taxon>
        <taxon>Bromeliaceae</taxon>
        <taxon>Bromelioideae</taxon>
        <taxon>Ananas</taxon>
    </lineage>
</organism>
<dbReference type="Gene3D" id="4.10.280.10">
    <property type="entry name" value="Helix-loop-helix DNA-binding domain"/>
    <property type="match status" value="1"/>
</dbReference>
<dbReference type="InterPro" id="IPR011598">
    <property type="entry name" value="bHLH_dom"/>
</dbReference>
<dbReference type="InterPro" id="IPR044658">
    <property type="entry name" value="bHLH92/bHLH041-like"/>
</dbReference>
<proteinExistence type="inferred from homology"/>
<keyword evidence="3" id="KW-0804">Transcription</keyword>
<reference evidence="6 7" key="1">
    <citation type="journal article" date="2016" name="DNA Res.">
        <title>The draft genome of MD-2 pineapple using hybrid error correction of long reads.</title>
        <authorList>
            <person name="Redwan R.M."/>
            <person name="Saidin A."/>
            <person name="Kumar S.V."/>
        </authorList>
    </citation>
    <scope>NUCLEOTIDE SEQUENCE [LARGE SCALE GENOMIC DNA]</scope>
    <source>
        <strain evidence="7">cv. MD2</strain>
        <tissue evidence="6">Leaf</tissue>
    </source>
</reference>
<dbReference type="InterPro" id="IPR036638">
    <property type="entry name" value="HLH_DNA-bd_sf"/>
</dbReference>
<dbReference type="AlphaFoldDB" id="A0A199VYL6"/>
<comment type="similarity">
    <text evidence="1">Belongs to the bHLH protein family.</text>
</comment>
<sequence>MAVSMLKRMHMMRFEARMPEPRPTSNQLHHMISERRRREKINESFHALRMLLPPGSKKDKASVLAKTKEYVNTLKAQISELEEKNRMLESQLPPPTEQMKQVDSGDSSNRVEVQISSGSESTSETRQINLNVIVRVECDTIDVLLRILEFLKGNGNINLVSINARSTQPQSNTYASANLTFQVKDKVNPPTKYNSQ</sequence>
<evidence type="ECO:0000313" key="7">
    <source>
        <dbReference type="Proteomes" id="UP000092600"/>
    </source>
</evidence>
<dbReference type="PANTHER" id="PTHR46665">
    <property type="entry name" value="TRANSCRIPTION FACTOR BHLH041-RELATED-RELATED"/>
    <property type="match status" value="1"/>
</dbReference>
<dbReference type="Pfam" id="PF00010">
    <property type="entry name" value="HLH"/>
    <property type="match status" value="1"/>
</dbReference>
<evidence type="ECO:0000256" key="1">
    <source>
        <dbReference type="ARBA" id="ARBA00005510"/>
    </source>
</evidence>
<name>A0A199VYL6_ANACO</name>
<dbReference type="Proteomes" id="UP000092600">
    <property type="component" value="Unassembled WGS sequence"/>
</dbReference>
<dbReference type="InterPro" id="IPR055477">
    <property type="entry name" value="DUF7049"/>
</dbReference>
<evidence type="ECO:0000259" key="5">
    <source>
        <dbReference type="PROSITE" id="PS50888"/>
    </source>
</evidence>
<feature type="region of interest" description="Disordered" evidence="4">
    <location>
        <begin position="88"/>
        <end position="108"/>
    </location>
</feature>
<dbReference type="CDD" id="cd11393">
    <property type="entry name" value="bHLH_AtbHLH_like"/>
    <property type="match status" value="1"/>
</dbReference>
<evidence type="ECO:0000256" key="2">
    <source>
        <dbReference type="ARBA" id="ARBA00023015"/>
    </source>
</evidence>